<keyword evidence="3" id="KW-1185">Reference proteome</keyword>
<dbReference type="Gene3D" id="3.10.10.10">
    <property type="entry name" value="HIV Type 1 Reverse Transcriptase, subunit A, domain 1"/>
    <property type="match status" value="1"/>
</dbReference>
<evidence type="ECO:0000313" key="2">
    <source>
        <dbReference type="EMBL" id="CAH0112881.1"/>
    </source>
</evidence>
<feature type="domain" description="Reverse transcriptase" evidence="1">
    <location>
        <begin position="1"/>
        <end position="138"/>
    </location>
</feature>
<sequence>MEGMDSVRHLIRQGDWMVKLDLKDAYLLVPICLEHQPFLCFRWRSICYQFTCLAFRFSPAPRLFTKLLKPVVGALRRAGIRLVIYVDDIIFMNESREGVISDVSTAIDLLITSLGFLVNWEKSVLLPSQSLEYLGLLIDSVALSLALPSDKVLSMLEMCRRSLSKGPLCPGTLSPLQRLYIYHSKSFNYDLSRYVALLSSARDDIRWWLENLSSFNGLCFLKRDPDLIIYLDASLHGWGFACDGVCSRGPWAGSDRLRYINELEFLAAFYALKSLTAQSTNLEINLILDNSTAVSYVNKHGGTRSRALCDISSSIVSWCERAVQDIARRKRLDALPVVLPEVASGMENGCRFVFGQMECPITDLRVMDDATGCVCSERFFVQLEQIQGLRLSPIRPHSQVPGESEEGESGTGTCMPTMVQLTLVPSPVESGLRHSPNLSLPAGSSRLKLGCSSSANNKQFIDTIRLEIIMGRLIGEGLSEDVVHLLLKSNRESTSAAYQSAWSIWLISMVRASLIQQSISIAPCFLARLILLKGYQSHVGPYYCLGFYVHSGTNSDLNLATLSKKLVTSIALVTLFRVSEIASISKDSAVFSNDGVSFSLSCLRKTQRSGGFQSFNLRRINDPLICPVECLGIMSSVLISWEMLIINQNCSLVFVSLTKRFPVRRLAVGSRIIFL</sequence>
<dbReference type="SUPFAM" id="SSF56672">
    <property type="entry name" value="DNA/RNA polymerases"/>
    <property type="match status" value="1"/>
</dbReference>
<dbReference type="GO" id="GO:0071897">
    <property type="term" value="P:DNA biosynthetic process"/>
    <property type="evidence" value="ECO:0007669"/>
    <property type="project" value="UniProtKB-ARBA"/>
</dbReference>
<dbReference type="InterPro" id="IPR052055">
    <property type="entry name" value="Hepadnavirus_pol/RT"/>
</dbReference>
<proteinExistence type="predicted"/>
<organism evidence="2 3">
    <name type="scientific">Daphnia galeata</name>
    <dbReference type="NCBI Taxonomy" id="27404"/>
    <lineage>
        <taxon>Eukaryota</taxon>
        <taxon>Metazoa</taxon>
        <taxon>Ecdysozoa</taxon>
        <taxon>Arthropoda</taxon>
        <taxon>Crustacea</taxon>
        <taxon>Branchiopoda</taxon>
        <taxon>Diplostraca</taxon>
        <taxon>Cladocera</taxon>
        <taxon>Anomopoda</taxon>
        <taxon>Daphniidae</taxon>
        <taxon>Daphnia</taxon>
    </lineage>
</organism>
<gene>
    <name evidence="2" type="ORF">DGAL_LOCUS16680</name>
</gene>
<dbReference type="Proteomes" id="UP000789390">
    <property type="component" value="Unassembled WGS sequence"/>
</dbReference>
<evidence type="ECO:0000313" key="3">
    <source>
        <dbReference type="Proteomes" id="UP000789390"/>
    </source>
</evidence>
<dbReference type="Gene3D" id="3.30.70.270">
    <property type="match status" value="1"/>
</dbReference>
<comment type="caution">
    <text evidence="2">The sequence shown here is derived from an EMBL/GenBank/DDBJ whole genome shotgun (WGS) entry which is preliminary data.</text>
</comment>
<dbReference type="PANTHER" id="PTHR33050:SF7">
    <property type="entry name" value="RIBONUCLEASE H"/>
    <property type="match status" value="1"/>
</dbReference>
<name>A0A8J2S1D2_9CRUS</name>
<dbReference type="CDD" id="cd03714">
    <property type="entry name" value="RT_DIRS1"/>
    <property type="match status" value="1"/>
</dbReference>
<evidence type="ECO:0000259" key="1">
    <source>
        <dbReference type="PROSITE" id="PS50878"/>
    </source>
</evidence>
<dbReference type="CDD" id="cd09275">
    <property type="entry name" value="RNase_HI_RT_DIRS1"/>
    <property type="match status" value="1"/>
</dbReference>
<dbReference type="InterPro" id="IPR043502">
    <property type="entry name" value="DNA/RNA_pol_sf"/>
</dbReference>
<dbReference type="OrthoDB" id="6381216at2759"/>
<reference evidence="2" key="1">
    <citation type="submission" date="2021-11" db="EMBL/GenBank/DDBJ databases">
        <authorList>
            <person name="Schell T."/>
        </authorList>
    </citation>
    <scope>NUCLEOTIDE SEQUENCE</scope>
    <source>
        <strain evidence="2">M5</strain>
    </source>
</reference>
<dbReference type="PROSITE" id="PS50878">
    <property type="entry name" value="RT_POL"/>
    <property type="match status" value="1"/>
</dbReference>
<accession>A0A8J2S1D2</accession>
<dbReference type="Pfam" id="PF00078">
    <property type="entry name" value="RVT_1"/>
    <property type="match status" value="1"/>
</dbReference>
<dbReference type="InterPro" id="IPR043128">
    <property type="entry name" value="Rev_trsase/Diguanyl_cyclase"/>
</dbReference>
<protein>
    <recommendedName>
        <fullName evidence="1">Reverse transcriptase domain-containing protein</fullName>
    </recommendedName>
</protein>
<dbReference type="AlphaFoldDB" id="A0A8J2S1D2"/>
<dbReference type="EMBL" id="CAKKLH010000333">
    <property type="protein sequence ID" value="CAH0112881.1"/>
    <property type="molecule type" value="Genomic_DNA"/>
</dbReference>
<dbReference type="PANTHER" id="PTHR33050">
    <property type="entry name" value="REVERSE TRANSCRIPTASE DOMAIN-CONTAINING PROTEIN"/>
    <property type="match status" value="1"/>
</dbReference>
<dbReference type="InterPro" id="IPR000477">
    <property type="entry name" value="RT_dom"/>
</dbReference>